<keyword evidence="3" id="KW-1185">Reference proteome</keyword>
<feature type="domain" description="N-acetyltransferase" evidence="1">
    <location>
        <begin position="1"/>
        <end position="170"/>
    </location>
</feature>
<dbReference type="Gene3D" id="3.40.630.30">
    <property type="match status" value="1"/>
</dbReference>
<dbReference type="GO" id="GO:0016747">
    <property type="term" value="F:acyltransferase activity, transferring groups other than amino-acyl groups"/>
    <property type="evidence" value="ECO:0007669"/>
    <property type="project" value="InterPro"/>
</dbReference>
<dbReference type="InterPro" id="IPR050276">
    <property type="entry name" value="MshD_Acetyltransferase"/>
</dbReference>
<dbReference type="InterPro" id="IPR016181">
    <property type="entry name" value="Acyl_CoA_acyltransferase"/>
</dbReference>
<organism evidence="2 3">
    <name type="scientific">Streptomyces daliensis</name>
    <dbReference type="NCBI Taxonomy" id="299421"/>
    <lineage>
        <taxon>Bacteria</taxon>
        <taxon>Bacillati</taxon>
        <taxon>Actinomycetota</taxon>
        <taxon>Actinomycetes</taxon>
        <taxon>Kitasatosporales</taxon>
        <taxon>Streptomycetaceae</taxon>
        <taxon>Streptomyces</taxon>
    </lineage>
</organism>
<dbReference type="CDD" id="cd04301">
    <property type="entry name" value="NAT_SF"/>
    <property type="match status" value="1"/>
</dbReference>
<evidence type="ECO:0000313" key="3">
    <source>
        <dbReference type="Proteomes" id="UP000675554"/>
    </source>
</evidence>
<protein>
    <submittedName>
        <fullName evidence="2">GNAT family N-acetyltransferase</fullName>
        <ecNumber evidence="2">2.3.1.-</ecNumber>
    </submittedName>
</protein>
<dbReference type="Proteomes" id="UP000675554">
    <property type="component" value="Unassembled WGS sequence"/>
</dbReference>
<gene>
    <name evidence="2" type="ORF">KDA82_33305</name>
</gene>
<accession>A0A8T4J434</accession>
<dbReference type="PANTHER" id="PTHR43617">
    <property type="entry name" value="L-AMINO ACID N-ACETYLTRANSFERASE"/>
    <property type="match status" value="1"/>
</dbReference>
<comment type="caution">
    <text evidence="2">The sequence shown here is derived from an EMBL/GenBank/DDBJ whole genome shotgun (WGS) entry which is preliminary data.</text>
</comment>
<dbReference type="EC" id="2.3.1.-" evidence="2"/>
<dbReference type="EMBL" id="JAGSMN010001066">
    <property type="protein sequence ID" value="MBR7677783.1"/>
    <property type="molecule type" value="Genomic_DNA"/>
</dbReference>
<name>A0A8T4J434_9ACTN</name>
<reference evidence="2" key="1">
    <citation type="submission" date="2021-04" db="EMBL/GenBank/DDBJ databases">
        <title>Sequencing of actinobacteria type strains.</title>
        <authorList>
            <person name="Nguyen G.-S."/>
            <person name="Wentzel A."/>
        </authorList>
    </citation>
    <scope>NUCLEOTIDE SEQUENCE</scope>
    <source>
        <strain evidence="2">DSM 42095</strain>
    </source>
</reference>
<proteinExistence type="predicted"/>
<dbReference type="AlphaFoldDB" id="A0A8T4J434"/>
<evidence type="ECO:0000259" key="1">
    <source>
        <dbReference type="PROSITE" id="PS51186"/>
    </source>
</evidence>
<evidence type="ECO:0000313" key="2">
    <source>
        <dbReference type="EMBL" id="MBR7677783.1"/>
    </source>
</evidence>
<dbReference type="PANTHER" id="PTHR43617:SF2">
    <property type="entry name" value="UPF0039 PROTEIN SLL0451"/>
    <property type="match status" value="1"/>
</dbReference>
<dbReference type="SUPFAM" id="SSF55729">
    <property type="entry name" value="Acyl-CoA N-acyltransferases (Nat)"/>
    <property type="match status" value="1"/>
</dbReference>
<keyword evidence="2" id="KW-0012">Acyltransferase</keyword>
<keyword evidence="2" id="KW-0808">Transferase</keyword>
<dbReference type="PROSITE" id="PS51186">
    <property type="entry name" value="GNAT"/>
    <property type="match status" value="1"/>
</dbReference>
<dbReference type="Pfam" id="PF00583">
    <property type="entry name" value="Acetyltransf_1"/>
    <property type="match status" value="1"/>
</dbReference>
<dbReference type="InterPro" id="IPR000182">
    <property type="entry name" value="GNAT_dom"/>
</dbReference>
<sequence length="170" mass="18165">MAADDSAAVAELTVRGWQHAYAGLMPQGYLDAMSAEESAVRRREIFAATLGRVSNLVAEDAAGTVTGWAAVGPYRQGTGAGATAADDDAELYAVYVRPELIGTGTGRALMDAALERARARGFRRMLLWVVTGNARARRFYERAGFTADGAESTYEVDGTPVPEIRYGRAL</sequence>